<proteinExistence type="predicted"/>
<evidence type="ECO:0000313" key="1">
    <source>
        <dbReference type="EMBL" id="KAG9221186.1"/>
    </source>
</evidence>
<organism evidence="1 2">
    <name type="scientific">Pleurotus cornucopiae</name>
    <name type="common">Cornucopia mushroom</name>
    <dbReference type="NCBI Taxonomy" id="5321"/>
    <lineage>
        <taxon>Eukaryota</taxon>
        <taxon>Fungi</taxon>
        <taxon>Dikarya</taxon>
        <taxon>Basidiomycota</taxon>
        <taxon>Agaricomycotina</taxon>
        <taxon>Agaricomycetes</taxon>
        <taxon>Agaricomycetidae</taxon>
        <taxon>Agaricales</taxon>
        <taxon>Pleurotineae</taxon>
        <taxon>Pleurotaceae</taxon>
        <taxon>Pleurotus</taxon>
    </lineage>
</organism>
<reference evidence="1 2" key="1">
    <citation type="journal article" date="2021" name="Appl. Environ. Microbiol.">
        <title>Genetic linkage and physical mapping for an oyster mushroom Pleurotus cornucopiae and QTL analysis for the trait cap color.</title>
        <authorList>
            <person name="Zhang Y."/>
            <person name="Gao W."/>
            <person name="Sonnenberg A."/>
            <person name="Chen Q."/>
            <person name="Zhang J."/>
            <person name="Huang C."/>
        </authorList>
    </citation>
    <scope>NUCLEOTIDE SEQUENCE [LARGE SCALE GENOMIC DNA]</scope>
    <source>
        <strain evidence="1">CCMSSC00406</strain>
    </source>
</reference>
<dbReference type="EMBL" id="WQMT02000007">
    <property type="protein sequence ID" value="KAG9221186.1"/>
    <property type="molecule type" value="Genomic_DNA"/>
</dbReference>
<comment type="caution">
    <text evidence="1">The sequence shown here is derived from an EMBL/GenBank/DDBJ whole genome shotgun (WGS) entry which is preliminary data.</text>
</comment>
<dbReference type="Proteomes" id="UP000824881">
    <property type="component" value="Unassembled WGS sequence"/>
</dbReference>
<gene>
    <name evidence="1" type="ORF">CCMSSC00406_0007360</name>
</gene>
<keyword evidence="2" id="KW-1185">Reference proteome</keyword>
<protein>
    <submittedName>
        <fullName evidence="1">Uncharacterized protein</fullName>
    </submittedName>
</protein>
<evidence type="ECO:0000313" key="2">
    <source>
        <dbReference type="Proteomes" id="UP000824881"/>
    </source>
</evidence>
<sequence length="595" mass="65410">MAPTTAREITSLEKSPVEVTAHDVEEEDDTRRRNELKVIRLVDVRLMLLLGLLYSFAHIDRINLGLARVAGMGEALHLTEGHRYSIVSFVFSIGSILVQIPTGVLLRRVGAPSLLAFCTVSWGIVQLCMAFVSTWGYLLLCRMLLGVLEGPFLPSFIFITSTWYTRYELQKRIAGFAVISLLAAGFSPILAYGLSLLNGRGGLAGWSWIFLVEGLITVALGLLSWFFIPDVPERNTFLTKEQTHLVLKRVAEDRGDSVADEVTLLSVLRHLKDWVLWVHGVMFFCSTVPQTALSFFMTIILSGMGWSKEKALLLSAPPYVLALFSSMLFAWLSDKCRLRAPFIAAQVFITIAGLVTTAYSPSHSWRYAGIFLIASGTAGCSPGLLAYSSNNVISHSKRAASVALMVGFGGAGSIFATTTFREQDSPRYVPGLGVCVDPAIRRRLVDFRVLPLLAVVYAIALIDRINLGVARTAGMGADLIIEGAITIALGIVLFYALPDFPDKNTFLTPEQTAFVLKRVEDDRGDSIPDKITFKKILTHLGDWTIWAYGVMFMCATTPAYAMSYFISIILEGMGYKAKSALLLVRYPPPTPSVFT</sequence>
<accession>A0ACB7ITL5</accession>
<name>A0ACB7ITL5_PLECO</name>